<dbReference type="Pfam" id="PF04130">
    <property type="entry name" value="GCP_C_terminal"/>
    <property type="match status" value="1"/>
</dbReference>
<dbReference type="GO" id="GO:0000930">
    <property type="term" value="C:gamma-tubulin complex"/>
    <property type="evidence" value="ECO:0007669"/>
    <property type="project" value="TreeGrafter"/>
</dbReference>
<dbReference type="GO" id="GO:0000922">
    <property type="term" value="C:spindle pole"/>
    <property type="evidence" value="ECO:0007669"/>
    <property type="project" value="InterPro"/>
</dbReference>
<evidence type="ECO:0000256" key="5">
    <source>
        <dbReference type="RuleBase" id="RU363050"/>
    </source>
</evidence>
<evidence type="ECO:0000256" key="4">
    <source>
        <dbReference type="ARBA" id="ARBA00023212"/>
    </source>
</evidence>
<dbReference type="PANTHER" id="PTHR19302">
    <property type="entry name" value="GAMMA TUBULIN COMPLEX PROTEIN"/>
    <property type="match status" value="1"/>
</dbReference>
<dbReference type="InterPro" id="IPR041470">
    <property type="entry name" value="GCP_N"/>
</dbReference>
<dbReference type="GO" id="GO:0051321">
    <property type="term" value="P:meiotic cell cycle"/>
    <property type="evidence" value="ECO:0007669"/>
    <property type="project" value="TreeGrafter"/>
</dbReference>
<comment type="subcellular location">
    <subcellularLocation>
        <location evidence="5">Cytoplasm</location>
        <location evidence="5">Cytoskeleton</location>
        <location evidence="5">Microtubule organizing center</location>
    </subcellularLocation>
</comment>
<organism evidence="8 9">
    <name type="scientific">Steinernema carpocapsae</name>
    <name type="common">Entomopathogenic nematode</name>
    <dbReference type="NCBI Taxonomy" id="34508"/>
    <lineage>
        <taxon>Eukaryota</taxon>
        <taxon>Metazoa</taxon>
        <taxon>Ecdysozoa</taxon>
        <taxon>Nematoda</taxon>
        <taxon>Chromadorea</taxon>
        <taxon>Rhabditida</taxon>
        <taxon>Tylenchina</taxon>
        <taxon>Panagrolaimomorpha</taxon>
        <taxon>Strongyloidoidea</taxon>
        <taxon>Steinernematidae</taxon>
        <taxon>Steinernema</taxon>
    </lineage>
</organism>
<dbReference type="AlphaFoldDB" id="A0A4U5NUQ2"/>
<reference evidence="8 9" key="2">
    <citation type="journal article" date="2019" name="G3 (Bethesda)">
        <title>Hybrid Assembly of the Genome of the Entomopathogenic Nematode Steinernema carpocapsae Identifies the X-Chromosome.</title>
        <authorList>
            <person name="Serra L."/>
            <person name="Macchietto M."/>
            <person name="Macias-Munoz A."/>
            <person name="McGill C.J."/>
            <person name="Rodriguez I.M."/>
            <person name="Rodriguez B."/>
            <person name="Murad R."/>
            <person name="Mortazavi A."/>
        </authorList>
    </citation>
    <scope>NUCLEOTIDE SEQUENCE [LARGE SCALE GENOMIC DNA]</scope>
    <source>
        <strain evidence="8 9">ALL</strain>
    </source>
</reference>
<comment type="similarity">
    <text evidence="1 5">Belongs to the TUBGCP family.</text>
</comment>
<dbReference type="InterPro" id="IPR007259">
    <property type="entry name" value="GCP"/>
</dbReference>
<dbReference type="STRING" id="34508.A0A4U5NUQ2"/>
<feature type="domain" description="Gamma tubulin complex component protein N-terminal" evidence="7">
    <location>
        <begin position="78"/>
        <end position="377"/>
    </location>
</feature>
<dbReference type="GO" id="GO:0051011">
    <property type="term" value="F:microtubule minus-end binding"/>
    <property type="evidence" value="ECO:0007669"/>
    <property type="project" value="TreeGrafter"/>
</dbReference>
<evidence type="ECO:0000256" key="3">
    <source>
        <dbReference type="ARBA" id="ARBA00022701"/>
    </source>
</evidence>
<dbReference type="Gene3D" id="1.20.120.1900">
    <property type="entry name" value="Gamma-tubulin complex, C-terminal domain"/>
    <property type="match status" value="1"/>
</dbReference>
<dbReference type="InterPro" id="IPR040457">
    <property type="entry name" value="GCP_C"/>
</dbReference>
<dbReference type="GO" id="GO:0043015">
    <property type="term" value="F:gamma-tubulin binding"/>
    <property type="evidence" value="ECO:0007669"/>
    <property type="project" value="InterPro"/>
</dbReference>
<evidence type="ECO:0000256" key="1">
    <source>
        <dbReference type="ARBA" id="ARBA00010337"/>
    </source>
</evidence>
<evidence type="ECO:0000313" key="8">
    <source>
        <dbReference type="EMBL" id="TKR86903.1"/>
    </source>
</evidence>
<name>A0A4U5NUQ2_STECR</name>
<dbReference type="GO" id="GO:0031122">
    <property type="term" value="P:cytoplasmic microtubule organization"/>
    <property type="evidence" value="ECO:0007669"/>
    <property type="project" value="TreeGrafter"/>
</dbReference>
<keyword evidence="4 5" id="KW-0206">Cytoskeleton</keyword>
<dbReference type="Proteomes" id="UP000298663">
    <property type="component" value="Unassembled WGS sequence"/>
</dbReference>
<dbReference type="Pfam" id="PF17681">
    <property type="entry name" value="GCP_N_terminal"/>
    <property type="match status" value="1"/>
</dbReference>
<sequence length="660" mass="75298">MELNSPDFNVSGAMVPAKSKDWQNSRVKLLRVDNQRLPQRSSDYLGDICNDENLYGASSMLDFSQLTNDDQEELIYDELIMILSGHDTVNIRRQFSEEGFISWCVNEKLNQTLRNQVLECLSLASQLHTAKKHIHRILSDGRKGRVAQSVAVICNDIVHQALEDLCFDLGESPAKHVSAVVSKAKRVELTAVDIAKILRFICENNLVGGAVIGYLYEQKSYFLPSGFSEVLNKMISAAEEAYYVILYDWITTGSLAKDRAYEFMVWDLLRAKTLTLGDFTNDGGERMKEYDSFEKRFVLIGDLCPKTLESVQENVVKAGKYLYLYEQHAAKAKPEPLPFDYVAFREATKRDLAMVQKVIKDTCEKSSANLLNLLRQKYDLELFSKSFGRFFLDDGSGWLSNFVDIIVTKAIDYETVNIRDLNTSFNAAIDSSLLKNNTFRPSFKLVRKQFRGVFQCIHSRTRFVENEPTTQVRESIAFDVSLNPAFAIIFPGTVIQQYNNFFHILFHLKRTQVLLLRKRVEQTRGAFKERALLNTMLRFVNKALQYVSEWVLSGQLKIFHEAIRSANSVEEVIAVQERCLTEATKKCSLDPDCVEFVDIILNVILSYASGDWSDYEEVGQTLATNLDSCMEVVSQREKSLTSLTPLTYWLFRSSGSYILN</sequence>
<gene>
    <name evidence="8" type="ORF">L596_011402</name>
</gene>
<comment type="caution">
    <text evidence="8">The sequence shown here is derived from an EMBL/GenBank/DDBJ whole genome shotgun (WGS) entry which is preliminary data.</text>
</comment>
<dbReference type="OrthoDB" id="2192946at2759"/>
<accession>A0A4U5NUQ2</accession>
<feature type="domain" description="Gamma tubulin complex component C-terminal" evidence="6">
    <location>
        <begin position="419"/>
        <end position="612"/>
    </location>
</feature>
<reference evidence="8 9" key="1">
    <citation type="journal article" date="2015" name="Genome Biol.">
        <title>Comparative genomics of Steinernema reveals deeply conserved gene regulatory networks.</title>
        <authorList>
            <person name="Dillman A.R."/>
            <person name="Macchietto M."/>
            <person name="Porter C.F."/>
            <person name="Rogers A."/>
            <person name="Williams B."/>
            <person name="Antoshechkin I."/>
            <person name="Lee M.M."/>
            <person name="Goodwin Z."/>
            <person name="Lu X."/>
            <person name="Lewis E.E."/>
            <person name="Goodrich-Blair H."/>
            <person name="Stock S.P."/>
            <person name="Adams B.J."/>
            <person name="Sternberg P.W."/>
            <person name="Mortazavi A."/>
        </authorList>
    </citation>
    <scope>NUCLEOTIDE SEQUENCE [LARGE SCALE GENOMIC DNA]</scope>
    <source>
        <strain evidence="8 9">ALL</strain>
    </source>
</reference>
<proteinExistence type="inferred from homology"/>
<evidence type="ECO:0000313" key="9">
    <source>
        <dbReference type="Proteomes" id="UP000298663"/>
    </source>
</evidence>
<evidence type="ECO:0000256" key="2">
    <source>
        <dbReference type="ARBA" id="ARBA00022490"/>
    </source>
</evidence>
<dbReference type="InterPro" id="IPR042241">
    <property type="entry name" value="GCP_C_sf"/>
</dbReference>
<dbReference type="GO" id="GO:0007020">
    <property type="term" value="P:microtubule nucleation"/>
    <property type="evidence" value="ECO:0007669"/>
    <property type="project" value="InterPro"/>
</dbReference>
<dbReference type="EMBL" id="AZBU02000003">
    <property type="protein sequence ID" value="TKR86903.1"/>
    <property type="molecule type" value="Genomic_DNA"/>
</dbReference>
<evidence type="ECO:0000259" key="6">
    <source>
        <dbReference type="Pfam" id="PF04130"/>
    </source>
</evidence>
<keyword evidence="2 5" id="KW-0963">Cytoplasm</keyword>
<keyword evidence="9" id="KW-1185">Reference proteome</keyword>
<dbReference type="GO" id="GO:0000278">
    <property type="term" value="P:mitotic cell cycle"/>
    <property type="evidence" value="ECO:0007669"/>
    <property type="project" value="TreeGrafter"/>
</dbReference>
<evidence type="ECO:0000259" key="7">
    <source>
        <dbReference type="Pfam" id="PF17681"/>
    </source>
</evidence>
<keyword evidence="3 5" id="KW-0493">Microtubule</keyword>
<dbReference type="GO" id="GO:0005874">
    <property type="term" value="C:microtubule"/>
    <property type="evidence" value="ECO:0007669"/>
    <property type="project" value="UniProtKB-KW"/>
</dbReference>
<dbReference type="GO" id="GO:0051225">
    <property type="term" value="P:spindle assembly"/>
    <property type="evidence" value="ECO:0007669"/>
    <property type="project" value="TreeGrafter"/>
</dbReference>
<dbReference type="PANTHER" id="PTHR19302:SF13">
    <property type="entry name" value="GAMMA-TUBULIN COMPLEX COMPONENT 2"/>
    <property type="match status" value="1"/>
</dbReference>
<protein>
    <recommendedName>
        <fullName evidence="5">Gamma-tubulin complex component</fullName>
    </recommendedName>
</protein>